<keyword evidence="3" id="KW-1185">Reference proteome</keyword>
<feature type="region of interest" description="Disordered" evidence="1">
    <location>
        <begin position="391"/>
        <end position="424"/>
    </location>
</feature>
<proteinExistence type="predicted"/>
<dbReference type="EMBL" id="CAXKWB010017581">
    <property type="protein sequence ID" value="CAL4119312.1"/>
    <property type="molecule type" value="Genomic_DNA"/>
</dbReference>
<accession>A0AAV2RBQ0</accession>
<dbReference type="AlphaFoldDB" id="A0AAV2RBQ0"/>
<organism evidence="2 3">
    <name type="scientific">Meganyctiphanes norvegica</name>
    <name type="common">Northern krill</name>
    <name type="synonym">Thysanopoda norvegica</name>
    <dbReference type="NCBI Taxonomy" id="48144"/>
    <lineage>
        <taxon>Eukaryota</taxon>
        <taxon>Metazoa</taxon>
        <taxon>Ecdysozoa</taxon>
        <taxon>Arthropoda</taxon>
        <taxon>Crustacea</taxon>
        <taxon>Multicrustacea</taxon>
        <taxon>Malacostraca</taxon>
        <taxon>Eumalacostraca</taxon>
        <taxon>Eucarida</taxon>
        <taxon>Euphausiacea</taxon>
        <taxon>Euphausiidae</taxon>
        <taxon>Meganyctiphanes</taxon>
    </lineage>
</organism>
<feature type="compositionally biased region" description="Acidic residues" evidence="1">
    <location>
        <begin position="404"/>
        <end position="421"/>
    </location>
</feature>
<gene>
    <name evidence="2" type="ORF">MNOR_LOCUS21643</name>
</gene>
<evidence type="ECO:0000256" key="1">
    <source>
        <dbReference type="SAM" id="MobiDB-lite"/>
    </source>
</evidence>
<evidence type="ECO:0000313" key="3">
    <source>
        <dbReference type="Proteomes" id="UP001497623"/>
    </source>
</evidence>
<name>A0AAV2RBQ0_MEGNR</name>
<protein>
    <submittedName>
        <fullName evidence="2">Uncharacterized protein</fullName>
    </submittedName>
</protein>
<evidence type="ECO:0000313" key="2">
    <source>
        <dbReference type="EMBL" id="CAL4119312.1"/>
    </source>
</evidence>
<comment type="caution">
    <text evidence="2">The sequence shown here is derived from an EMBL/GenBank/DDBJ whole genome shotgun (WGS) entry which is preliminary data.</text>
</comment>
<reference evidence="2 3" key="1">
    <citation type="submission" date="2024-05" db="EMBL/GenBank/DDBJ databases">
        <authorList>
            <person name="Wallberg A."/>
        </authorList>
    </citation>
    <scope>NUCLEOTIDE SEQUENCE [LARGE SCALE GENOMIC DNA]</scope>
</reference>
<sequence length="438" mass="50522">MDDQSSPIEKHLLELLDPSTTPEKALQSLSSPCLSRKAYTHDEDPVLIFLAYMRFIVTRLPDACVDGIWEDILRRTVKYSVTITLWREEITSVRRRHTRVVLADGPIVSTWFQQALSTHLKCPNPYIRLEMFRLIRILLWNPSNKKSTEDQDRTCATLESICGTFIHTISEIQPHHFYPSYGVDKVMFNFTDLIRFIFDIYEVLLDKRLQKMISDGINKQLKKDNDVDVDSDEARFISHCIQLIGIFSIMPGVRLYTIPHISRISQLCGFFKNKIGRLIYGLDINQLHGKTPWVQFRYVLSLLPFNPYIIATICDLRAAMFHTKLRYAQSLATQLDSLAVDLDVCSKACDLPQLLLCRQLQGPRSVRQHALLAKKLEPLYFMLYRYTGNEDEDDSDNASAYVDSDTEFSEADVSDAEDSNNEDSKYDVSNLIFLKYSC</sequence>
<dbReference type="Proteomes" id="UP001497623">
    <property type="component" value="Unassembled WGS sequence"/>
</dbReference>